<gene>
    <name evidence="1" type="ORF">RM544_04070</name>
</gene>
<sequence>MKLDKTIESLDGMKTEKPSFHSGLANRCFELQKTPLIDLSPEDLRLLISQKIGLLHTVPLALELLENDILASGDMYTGDLLFSVSSIDEDFWKSNPHLNNRLLEIAQEAEEVRNTLDKVLPSLLERMYL</sequence>
<dbReference type="RefSeq" id="WP_311360483.1">
    <property type="nucleotide sequence ID" value="NZ_JAVRIE010000001.1"/>
</dbReference>
<proteinExistence type="predicted"/>
<dbReference type="AlphaFoldDB" id="A0AAW8QYN7"/>
<keyword evidence="2" id="KW-1185">Reference proteome</keyword>
<dbReference type="CDD" id="cd20691">
    <property type="entry name" value="CdiI_EC536-like"/>
    <property type="match status" value="1"/>
</dbReference>
<dbReference type="Proteomes" id="UP001249020">
    <property type="component" value="Unassembled WGS sequence"/>
</dbReference>
<dbReference type="EMBL" id="JAVRIE010000001">
    <property type="protein sequence ID" value="MDT0581705.1"/>
    <property type="molecule type" value="Genomic_DNA"/>
</dbReference>
<reference evidence="1 2" key="1">
    <citation type="submission" date="2023-09" db="EMBL/GenBank/DDBJ databases">
        <authorList>
            <person name="Rey-Velasco X."/>
        </authorList>
    </citation>
    <scope>NUCLEOTIDE SEQUENCE [LARGE SCALE GENOMIC DNA]</scope>
    <source>
        <strain evidence="1 2">W409</strain>
    </source>
</reference>
<name>A0AAW8QYN7_9ALTE</name>
<dbReference type="InterPro" id="IPR040547">
    <property type="entry name" value="CdiI"/>
</dbReference>
<accession>A0AAW8QYN7</accession>
<dbReference type="Pfam" id="PF18616">
    <property type="entry name" value="CdiI_3"/>
    <property type="match status" value="1"/>
</dbReference>
<protein>
    <submittedName>
        <fullName evidence="1">Contact-dependent growth inhibition system immunity protein</fullName>
    </submittedName>
</protein>
<comment type="caution">
    <text evidence="1">The sequence shown here is derived from an EMBL/GenBank/DDBJ whole genome shotgun (WGS) entry which is preliminary data.</text>
</comment>
<evidence type="ECO:0000313" key="2">
    <source>
        <dbReference type="Proteomes" id="UP001249020"/>
    </source>
</evidence>
<organism evidence="1 2">
    <name type="scientific">Brumicola blandensis</name>
    <dbReference type="NCBI Taxonomy" id="3075611"/>
    <lineage>
        <taxon>Bacteria</taxon>
        <taxon>Pseudomonadati</taxon>
        <taxon>Pseudomonadota</taxon>
        <taxon>Gammaproteobacteria</taxon>
        <taxon>Alteromonadales</taxon>
        <taxon>Alteromonadaceae</taxon>
        <taxon>Brumicola</taxon>
    </lineage>
</organism>
<evidence type="ECO:0000313" key="1">
    <source>
        <dbReference type="EMBL" id="MDT0581705.1"/>
    </source>
</evidence>